<sequence>MGGTGKGDASIQAFFPPTPSASPTKASAPPSSDAPIGDGFTADEVQEALRPKPAEPWQPPEEYAECDVRDLIPGPRAVTFMGRVANIFDVMSTPKTPRAAKGCVKLCVKDSTGAVTVRFWFAAHQPNIRLGSLVSIWTTHVSNGENGTLSSTAAPLFVSLFPERDRGCHLMLHQNSDDGNMYTKPLGFRAGQPLPGLMTLQNFIDGGYDVVDAKILVVVKSIGAKKKITRKDDSVTENINLQVQDDTAEATLGLWGTSASSPLNRSSVDETTTNPEAAQARPGWKAGETVLLMQGPGCKIGRNTYLSFTSSTFVDIDPSTPDAEWLRRWSLRQRCREAVNPLFPEGVFDVQAVKHGPVRCLFTIGELDEFARAAPDETFQGYLSVLLTEIKLFETWKRHMLFSGECCSMPVYANAVTAPCKGCDKEVALRLSPRIIAQVMDETACLGPGKLLFSDRAWKDLLGRPTEDILKLGYEEIKYLSDRLLFCRVTMLFGWTGDESKAGGRVCVLGVRC</sequence>
<organism evidence="2 3">
    <name type="scientific">Oleoguttula mirabilis</name>
    <dbReference type="NCBI Taxonomy" id="1507867"/>
    <lineage>
        <taxon>Eukaryota</taxon>
        <taxon>Fungi</taxon>
        <taxon>Dikarya</taxon>
        <taxon>Ascomycota</taxon>
        <taxon>Pezizomycotina</taxon>
        <taxon>Dothideomycetes</taxon>
        <taxon>Dothideomycetidae</taxon>
        <taxon>Mycosphaerellales</taxon>
        <taxon>Teratosphaeriaceae</taxon>
        <taxon>Oleoguttula</taxon>
    </lineage>
</organism>
<dbReference type="PANTHER" id="PTHR21166:SF2">
    <property type="entry name" value="CELL DIVISION CONTROL PROTEIN 24 OB DOMAIN-CONTAINING PROTEIN-RELATED"/>
    <property type="match status" value="1"/>
</dbReference>
<dbReference type="Proteomes" id="UP001324427">
    <property type="component" value="Unassembled WGS sequence"/>
</dbReference>
<evidence type="ECO:0000313" key="2">
    <source>
        <dbReference type="EMBL" id="KAK4546884.1"/>
    </source>
</evidence>
<dbReference type="InterPro" id="IPR052469">
    <property type="entry name" value="MEIOB"/>
</dbReference>
<feature type="region of interest" description="Disordered" evidence="1">
    <location>
        <begin position="1"/>
        <end position="40"/>
    </location>
</feature>
<dbReference type="GO" id="GO:0008310">
    <property type="term" value="F:single-stranded DNA 3'-5' DNA exonuclease activity"/>
    <property type="evidence" value="ECO:0007669"/>
    <property type="project" value="TreeGrafter"/>
</dbReference>
<feature type="compositionally biased region" description="Low complexity" evidence="1">
    <location>
        <begin position="21"/>
        <end position="35"/>
    </location>
</feature>
<dbReference type="GO" id="GO:0003697">
    <property type="term" value="F:single-stranded DNA binding"/>
    <property type="evidence" value="ECO:0007669"/>
    <property type="project" value="TreeGrafter"/>
</dbReference>
<dbReference type="PANTHER" id="PTHR21166">
    <property type="entry name" value="CELL DIVISION CONTROL PROTEIN 24 OB DOMAIN-CONTAINING PROTEIN-RELATED"/>
    <property type="match status" value="1"/>
</dbReference>
<feature type="region of interest" description="Disordered" evidence="1">
    <location>
        <begin position="261"/>
        <end position="281"/>
    </location>
</feature>
<protein>
    <submittedName>
        <fullName evidence="2">Uncharacterized protein</fullName>
    </submittedName>
</protein>
<dbReference type="EMBL" id="JAVFHQ010000013">
    <property type="protein sequence ID" value="KAK4546884.1"/>
    <property type="molecule type" value="Genomic_DNA"/>
</dbReference>
<feature type="compositionally biased region" description="Polar residues" evidence="1">
    <location>
        <begin position="261"/>
        <end position="276"/>
    </location>
</feature>
<keyword evidence="3" id="KW-1185">Reference proteome</keyword>
<dbReference type="SUPFAM" id="SSF50249">
    <property type="entry name" value="Nucleic acid-binding proteins"/>
    <property type="match status" value="2"/>
</dbReference>
<comment type="caution">
    <text evidence="2">The sequence shown here is derived from an EMBL/GenBank/DDBJ whole genome shotgun (WGS) entry which is preliminary data.</text>
</comment>
<gene>
    <name evidence="2" type="ORF">LTR36_001616</name>
</gene>
<proteinExistence type="predicted"/>
<evidence type="ECO:0000313" key="3">
    <source>
        <dbReference type="Proteomes" id="UP001324427"/>
    </source>
</evidence>
<reference evidence="2 3" key="1">
    <citation type="submission" date="2021-11" db="EMBL/GenBank/DDBJ databases">
        <title>Black yeast isolated from Biological Soil Crust.</title>
        <authorList>
            <person name="Kurbessoian T."/>
        </authorList>
    </citation>
    <scope>NUCLEOTIDE SEQUENCE [LARGE SCALE GENOMIC DNA]</scope>
    <source>
        <strain evidence="2 3">CCFEE 5522</strain>
    </source>
</reference>
<dbReference type="Gene3D" id="2.40.50.140">
    <property type="entry name" value="Nucleic acid-binding proteins"/>
    <property type="match status" value="2"/>
</dbReference>
<evidence type="ECO:0000256" key="1">
    <source>
        <dbReference type="SAM" id="MobiDB-lite"/>
    </source>
</evidence>
<dbReference type="InterPro" id="IPR012340">
    <property type="entry name" value="NA-bd_OB-fold"/>
</dbReference>
<name>A0AAV9JP10_9PEZI</name>
<accession>A0AAV9JP10</accession>
<dbReference type="GO" id="GO:0000712">
    <property type="term" value="P:resolution of meiotic recombination intermediates"/>
    <property type="evidence" value="ECO:0007669"/>
    <property type="project" value="TreeGrafter"/>
</dbReference>
<dbReference type="AlphaFoldDB" id="A0AAV9JP10"/>